<dbReference type="PANTHER" id="PTHR20961">
    <property type="entry name" value="GLYCOSYLTRANSFERASE"/>
    <property type="match status" value="1"/>
</dbReference>
<keyword evidence="4" id="KW-0808">Transferase</keyword>
<accession>A0A0Q3JVF6</accession>
<protein>
    <recommendedName>
        <fullName evidence="8">Glycosyltransferase 61 catalytic domain-containing protein</fullName>
    </recommendedName>
</protein>
<dbReference type="GO" id="GO:0016757">
    <property type="term" value="F:glycosyltransferase activity"/>
    <property type="evidence" value="ECO:0000318"/>
    <property type="project" value="GO_Central"/>
</dbReference>
<keyword evidence="7" id="KW-0472">Membrane</keyword>
<accession>I1HBG9</accession>
<keyword evidence="11" id="KW-1185">Reference proteome</keyword>
<dbReference type="InterPro" id="IPR049625">
    <property type="entry name" value="Glyco_transf_61_cat"/>
</dbReference>
<dbReference type="eggNOG" id="KOG4698">
    <property type="taxonomic scope" value="Eukaryota"/>
</dbReference>
<dbReference type="PANTHER" id="PTHR20961:SF81">
    <property type="entry name" value="GLYCOSYLTRANSFERASE FAMILY 61 PROTEIN"/>
    <property type="match status" value="1"/>
</dbReference>
<proteinExistence type="predicted"/>
<dbReference type="GeneID" id="100846082"/>
<dbReference type="GO" id="GO:0016763">
    <property type="term" value="F:pentosyltransferase activity"/>
    <property type="evidence" value="ECO:0007669"/>
    <property type="project" value="UniProtKB-ARBA"/>
</dbReference>
<feature type="domain" description="Glycosyltransferase 61 catalytic" evidence="8">
    <location>
        <begin position="247"/>
        <end position="368"/>
    </location>
</feature>
<evidence type="ECO:0000256" key="5">
    <source>
        <dbReference type="ARBA" id="ARBA00023034"/>
    </source>
</evidence>
<reference evidence="9 10" key="1">
    <citation type="journal article" date="2010" name="Nature">
        <title>Genome sequencing and analysis of the model grass Brachypodium distachyon.</title>
        <authorList>
            <consortium name="International Brachypodium Initiative"/>
        </authorList>
    </citation>
    <scope>NUCLEOTIDE SEQUENCE [LARGE SCALE GENOMIC DNA]</scope>
    <source>
        <strain evidence="9 10">Bd21</strain>
    </source>
</reference>
<keyword evidence="7" id="KW-1133">Transmembrane helix</keyword>
<dbReference type="Proteomes" id="UP000008810">
    <property type="component" value="Chromosome 2"/>
</dbReference>
<evidence type="ECO:0000256" key="3">
    <source>
        <dbReference type="ARBA" id="ARBA00022676"/>
    </source>
</evidence>
<keyword evidence="5" id="KW-0333">Golgi apparatus</keyword>
<evidence type="ECO:0000313" key="10">
    <source>
        <dbReference type="EnsemblPlants" id="KQK02449"/>
    </source>
</evidence>
<dbReference type="EnsemblPlants" id="KQK02449">
    <property type="protein sequence ID" value="KQK02449"/>
    <property type="gene ID" value="BRADI_2g01497v3"/>
</dbReference>
<dbReference type="GO" id="GO:0000139">
    <property type="term" value="C:Golgi membrane"/>
    <property type="evidence" value="ECO:0007669"/>
    <property type="project" value="UniProtKB-SubCell"/>
</dbReference>
<name>I1HBG9_BRADI</name>
<dbReference type="ExpressionAtlas" id="I1HBG9">
    <property type="expression patterns" value="baseline and differential"/>
</dbReference>
<dbReference type="Pfam" id="PF04577">
    <property type="entry name" value="Glyco_transf_61"/>
    <property type="match status" value="1"/>
</dbReference>
<dbReference type="STRING" id="15368.I1HBG9"/>
<evidence type="ECO:0000256" key="7">
    <source>
        <dbReference type="SAM" id="Phobius"/>
    </source>
</evidence>
<gene>
    <name evidence="10" type="primary">LOC100846082</name>
    <name evidence="9" type="ORF">BRADI_2g01497v3</name>
</gene>
<sequence length="456" mass="49522">MPSEKKVISSFTVKVGLALFAGCILAPISLMTMFRLAVPLQTLRLLFSVGSVSSMTLGEQTGSADGAALFCDMSSPRSDVCELKGDVRVFLPNTTIVFLHPTIRRRSWRMKPHARKNDRHALSSVTEVSLSVVASSSLRHAPSGCTAESAAPAVIFSAGGYAGNMFHDFTDVLVPLFITASRFHGEVHFLVSDAPSWWLDKYQPLLRMLSRHAIIDMNRRSSEVLCYRHVIVGLRFHKEMSIDAAKTVGGRYSMADFARLARTSYGLERDRAIQLPRNDNNNGGSGVESHHRPRLLIISRKATRAFTNVDAIARTASILGYNVVVGEADQQSDLAALARLVNSCDVLVCLHGAVLTNLVFLPAGAVVVQVVPLGGLEAAAVEAFGAPARDMGLGYVQYNIAVEESSQAARVLAEPPAVRKEGWLALWSAYLVGQNVTLDVARFRGALSRALELLRH</sequence>
<dbReference type="OrthoDB" id="529273at2759"/>
<reference evidence="9" key="2">
    <citation type="submission" date="2017-06" db="EMBL/GenBank/DDBJ databases">
        <title>WGS assembly of Brachypodium distachyon.</title>
        <authorList>
            <consortium name="The International Brachypodium Initiative"/>
            <person name="Lucas S."/>
            <person name="Harmon-Smith M."/>
            <person name="Lail K."/>
            <person name="Tice H."/>
            <person name="Grimwood J."/>
            <person name="Bruce D."/>
            <person name="Barry K."/>
            <person name="Shu S."/>
            <person name="Lindquist E."/>
            <person name="Wang M."/>
            <person name="Pitluck S."/>
            <person name="Vogel J.P."/>
            <person name="Garvin D.F."/>
            <person name="Mockler T.C."/>
            <person name="Schmutz J."/>
            <person name="Rokhsar D."/>
            <person name="Bevan M.W."/>
        </authorList>
    </citation>
    <scope>NUCLEOTIDE SEQUENCE</scope>
    <source>
        <strain evidence="9">Bd21</strain>
    </source>
</reference>
<organism evidence="9">
    <name type="scientific">Brachypodium distachyon</name>
    <name type="common">Purple false brome</name>
    <name type="synonym">Trachynia distachya</name>
    <dbReference type="NCBI Taxonomy" id="15368"/>
    <lineage>
        <taxon>Eukaryota</taxon>
        <taxon>Viridiplantae</taxon>
        <taxon>Streptophyta</taxon>
        <taxon>Embryophyta</taxon>
        <taxon>Tracheophyta</taxon>
        <taxon>Spermatophyta</taxon>
        <taxon>Magnoliopsida</taxon>
        <taxon>Liliopsida</taxon>
        <taxon>Poales</taxon>
        <taxon>Poaceae</taxon>
        <taxon>BOP clade</taxon>
        <taxon>Pooideae</taxon>
        <taxon>Stipodae</taxon>
        <taxon>Brachypodieae</taxon>
        <taxon>Brachypodium</taxon>
    </lineage>
</organism>
<comment type="subcellular location">
    <subcellularLocation>
        <location evidence="1">Golgi apparatus membrane</location>
        <topology evidence="1">Single-pass type II membrane protein</topology>
    </subcellularLocation>
</comment>
<dbReference type="RefSeq" id="XP_003565271.1">
    <property type="nucleotide sequence ID" value="XM_003565223.4"/>
</dbReference>
<evidence type="ECO:0000256" key="4">
    <source>
        <dbReference type="ARBA" id="ARBA00022679"/>
    </source>
</evidence>
<dbReference type="Gramene" id="KQK02449">
    <property type="protein sequence ID" value="KQK02449"/>
    <property type="gene ID" value="BRADI_2g01497v3"/>
</dbReference>
<dbReference type="HOGENOM" id="CLU_016869_3_2_1"/>
<comment type="pathway">
    <text evidence="2">Glycan metabolism.</text>
</comment>
<keyword evidence="3" id="KW-0328">Glycosyltransferase</keyword>
<evidence type="ECO:0000313" key="11">
    <source>
        <dbReference type="Proteomes" id="UP000008810"/>
    </source>
</evidence>
<dbReference type="EMBL" id="CM000881">
    <property type="protein sequence ID" value="KQK02449.2"/>
    <property type="molecule type" value="Genomic_DNA"/>
</dbReference>
<dbReference type="AlphaFoldDB" id="I1HBG9"/>
<evidence type="ECO:0000256" key="6">
    <source>
        <dbReference type="ARBA" id="ARBA00023180"/>
    </source>
</evidence>
<dbReference type="KEGG" id="bdi:100846082"/>
<feature type="transmembrane region" description="Helical" evidence="7">
    <location>
        <begin position="12"/>
        <end position="34"/>
    </location>
</feature>
<evidence type="ECO:0000313" key="9">
    <source>
        <dbReference type="EMBL" id="KQK02449.2"/>
    </source>
</evidence>
<reference evidence="10" key="3">
    <citation type="submission" date="2018-08" db="UniProtKB">
        <authorList>
            <consortium name="EnsemblPlants"/>
        </authorList>
    </citation>
    <scope>IDENTIFICATION</scope>
    <source>
        <strain evidence="10">cv. Bd21</strain>
    </source>
</reference>
<evidence type="ECO:0000259" key="8">
    <source>
        <dbReference type="Pfam" id="PF04577"/>
    </source>
</evidence>
<evidence type="ECO:0000256" key="1">
    <source>
        <dbReference type="ARBA" id="ARBA00004323"/>
    </source>
</evidence>
<keyword evidence="6" id="KW-0325">Glycoprotein</keyword>
<dbReference type="OMA" id="HKEMSVD"/>
<evidence type="ECO:0000256" key="2">
    <source>
        <dbReference type="ARBA" id="ARBA00004881"/>
    </source>
</evidence>
<dbReference type="InterPro" id="IPR007657">
    <property type="entry name" value="Glycosyltransferase_61"/>
</dbReference>
<keyword evidence="7" id="KW-0812">Transmembrane</keyword>